<dbReference type="InterPro" id="IPR000399">
    <property type="entry name" value="TPP-bd_CS"/>
</dbReference>
<proteinExistence type="inferred from homology"/>
<dbReference type="GO" id="GO:0030976">
    <property type="term" value="F:thiamine pyrophosphate binding"/>
    <property type="evidence" value="ECO:0007669"/>
    <property type="project" value="InterPro"/>
</dbReference>
<evidence type="ECO:0000256" key="1">
    <source>
        <dbReference type="ARBA" id="ARBA00001964"/>
    </source>
</evidence>
<accession>X0TU25</accession>
<dbReference type="Gene3D" id="3.40.50.970">
    <property type="match status" value="1"/>
</dbReference>
<dbReference type="PROSITE" id="PS00187">
    <property type="entry name" value="TPP_ENZYMES"/>
    <property type="match status" value="1"/>
</dbReference>
<dbReference type="GO" id="GO:0009099">
    <property type="term" value="P:L-valine biosynthetic process"/>
    <property type="evidence" value="ECO:0007669"/>
    <property type="project" value="TreeGrafter"/>
</dbReference>
<evidence type="ECO:0000259" key="5">
    <source>
        <dbReference type="Pfam" id="PF02775"/>
    </source>
</evidence>
<feature type="compositionally biased region" description="Basic and acidic residues" evidence="4">
    <location>
        <begin position="1"/>
        <end position="13"/>
    </location>
</feature>
<dbReference type="InterPro" id="IPR045229">
    <property type="entry name" value="TPP_enz"/>
</dbReference>
<evidence type="ECO:0000256" key="2">
    <source>
        <dbReference type="ARBA" id="ARBA00007812"/>
    </source>
</evidence>
<dbReference type="EMBL" id="BARS01010269">
    <property type="protein sequence ID" value="GAF91672.1"/>
    <property type="molecule type" value="Genomic_DNA"/>
</dbReference>
<protein>
    <recommendedName>
        <fullName evidence="5">Thiamine pyrophosphate enzyme TPP-binding domain-containing protein</fullName>
    </recommendedName>
</protein>
<organism evidence="6">
    <name type="scientific">marine sediment metagenome</name>
    <dbReference type="NCBI Taxonomy" id="412755"/>
    <lineage>
        <taxon>unclassified sequences</taxon>
        <taxon>metagenomes</taxon>
        <taxon>ecological metagenomes</taxon>
    </lineage>
</organism>
<dbReference type="InterPro" id="IPR011766">
    <property type="entry name" value="TPP_enzyme_TPP-bd"/>
</dbReference>
<name>X0TU25_9ZZZZ</name>
<dbReference type="PANTHER" id="PTHR18968:SF13">
    <property type="entry name" value="ACETOLACTATE SYNTHASE CATALYTIC SUBUNIT, MITOCHONDRIAL"/>
    <property type="match status" value="1"/>
</dbReference>
<dbReference type="GO" id="GO:0000287">
    <property type="term" value="F:magnesium ion binding"/>
    <property type="evidence" value="ECO:0007669"/>
    <property type="project" value="InterPro"/>
</dbReference>
<evidence type="ECO:0000313" key="6">
    <source>
        <dbReference type="EMBL" id="GAF91672.1"/>
    </source>
</evidence>
<evidence type="ECO:0000256" key="4">
    <source>
        <dbReference type="SAM" id="MobiDB-lite"/>
    </source>
</evidence>
<keyword evidence="3" id="KW-0786">Thiamine pyrophosphate</keyword>
<dbReference type="SUPFAM" id="SSF52518">
    <property type="entry name" value="Thiamin diphosphate-binding fold (THDP-binding)"/>
    <property type="match status" value="1"/>
</dbReference>
<dbReference type="Pfam" id="PF02775">
    <property type="entry name" value="TPP_enzyme_C"/>
    <property type="match status" value="1"/>
</dbReference>
<evidence type="ECO:0000256" key="3">
    <source>
        <dbReference type="ARBA" id="ARBA00023052"/>
    </source>
</evidence>
<feature type="domain" description="Thiamine pyrophosphate enzyme TPP-binding" evidence="5">
    <location>
        <begin position="57"/>
        <end position="207"/>
    </location>
</feature>
<comment type="cofactor">
    <cofactor evidence="1">
        <name>thiamine diphosphate</name>
        <dbReference type="ChEBI" id="CHEBI:58937"/>
    </cofactor>
</comment>
<gene>
    <name evidence="6" type="ORF">S01H1_19083</name>
</gene>
<reference evidence="6" key="1">
    <citation type="journal article" date="2014" name="Front. Microbiol.">
        <title>High frequency of phylogenetically diverse reductive dehalogenase-homologous genes in deep subseafloor sedimentary metagenomes.</title>
        <authorList>
            <person name="Kawai M."/>
            <person name="Futagami T."/>
            <person name="Toyoda A."/>
            <person name="Takaki Y."/>
            <person name="Nishi S."/>
            <person name="Hori S."/>
            <person name="Arai W."/>
            <person name="Tsubouchi T."/>
            <person name="Morono Y."/>
            <person name="Uchiyama I."/>
            <person name="Ito T."/>
            <person name="Fujiyama A."/>
            <person name="Inagaki F."/>
            <person name="Takami H."/>
        </authorList>
    </citation>
    <scope>NUCLEOTIDE SEQUENCE</scope>
    <source>
        <strain evidence="6">Expedition CK06-06</strain>
    </source>
</reference>
<comment type="caution">
    <text evidence="6">The sequence shown here is derived from an EMBL/GenBank/DDBJ whole genome shotgun (WGS) entry which is preliminary data.</text>
</comment>
<dbReference type="GO" id="GO:0050660">
    <property type="term" value="F:flavin adenine dinucleotide binding"/>
    <property type="evidence" value="ECO:0007669"/>
    <property type="project" value="TreeGrafter"/>
</dbReference>
<dbReference type="GO" id="GO:0005948">
    <property type="term" value="C:acetolactate synthase complex"/>
    <property type="evidence" value="ECO:0007669"/>
    <property type="project" value="TreeGrafter"/>
</dbReference>
<dbReference type="InterPro" id="IPR029061">
    <property type="entry name" value="THDP-binding"/>
</dbReference>
<dbReference type="PANTHER" id="PTHR18968">
    <property type="entry name" value="THIAMINE PYROPHOSPHATE ENZYMES"/>
    <property type="match status" value="1"/>
</dbReference>
<dbReference type="GO" id="GO:0003984">
    <property type="term" value="F:acetolactate synthase activity"/>
    <property type="evidence" value="ECO:0007669"/>
    <property type="project" value="TreeGrafter"/>
</dbReference>
<dbReference type="GO" id="GO:0009097">
    <property type="term" value="P:isoleucine biosynthetic process"/>
    <property type="evidence" value="ECO:0007669"/>
    <property type="project" value="TreeGrafter"/>
</dbReference>
<sequence>PKRKGITDEIEAAKKKKAEKYSPPMESGETPVNPYRVYADIMETLDRENSFVTHESGNTRDQLSTVYEALVPHGFMGWGNVSTLGFGLGAAMGAKLAMPERQIVSVTGDAGFGYQVGNYEAMVRNGMGITTIHINNSGFAGYGPGFWGHGHSPYTSEVTPSDIVNTAKAVEGLGIHSERVEDPDEVAPALKRALKLNASGKPAFIEVICSRYPVYGGWIRA</sequence>
<feature type="non-terminal residue" evidence="6">
    <location>
        <position position="1"/>
    </location>
</feature>
<comment type="similarity">
    <text evidence="2">Belongs to the TPP enzyme family.</text>
</comment>
<dbReference type="AlphaFoldDB" id="X0TU25"/>
<feature type="region of interest" description="Disordered" evidence="4">
    <location>
        <begin position="1"/>
        <end position="32"/>
    </location>
</feature>